<gene>
    <name evidence="1" type="ORF">CI15_07275</name>
</gene>
<organism evidence="1 2">
    <name type="scientific">Paraburkholderia monticola</name>
    <dbReference type="NCBI Taxonomy" id="1399968"/>
    <lineage>
        <taxon>Bacteria</taxon>
        <taxon>Pseudomonadati</taxon>
        <taxon>Pseudomonadota</taxon>
        <taxon>Betaproteobacteria</taxon>
        <taxon>Burkholderiales</taxon>
        <taxon>Burkholderiaceae</taxon>
        <taxon>Paraburkholderia</taxon>
    </lineage>
</organism>
<keyword evidence="2" id="KW-1185">Reference proteome</keyword>
<dbReference type="AlphaFoldDB" id="A0A149PY31"/>
<dbReference type="STRING" id="1399968.CI15_07275"/>
<evidence type="ECO:0000313" key="1">
    <source>
        <dbReference type="EMBL" id="KXU89968.1"/>
    </source>
</evidence>
<dbReference type="EMBL" id="LRBG01000004">
    <property type="protein sequence ID" value="KXU89968.1"/>
    <property type="molecule type" value="Genomic_DNA"/>
</dbReference>
<comment type="caution">
    <text evidence="1">The sequence shown here is derived from an EMBL/GenBank/DDBJ whole genome shotgun (WGS) entry which is preliminary data.</text>
</comment>
<sequence>MNCAWRTSIASHTARFASSSNVDQPAISSIVRRHPSHQPVDASILHTLMHGDGTEPSSCLAS</sequence>
<reference evidence="1 2" key="1">
    <citation type="journal article" date="2015" name="Int. J. Syst. Evol. Microbiol.">
        <title>Burkholderia monticola sp. nov., isolated from mountain soil.</title>
        <authorList>
            <person name="Baek I."/>
            <person name="Seo B."/>
            <person name="Lee I."/>
            <person name="Yi H."/>
            <person name="Chun J."/>
        </authorList>
    </citation>
    <scope>NUCLEOTIDE SEQUENCE [LARGE SCALE GENOMIC DNA]</scope>
    <source>
        <strain evidence="1 2">JC2948</strain>
    </source>
</reference>
<accession>A0A149PY31</accession>
<protein>
    <submittedName>
        <fullName evidence="1">Uncharacterized protein</fullName>
    </submittedName>
</protein>
<dbReference type="Proteomes" id="UP000075613">
    <property type="component" value="Unassembled WGS sequence"/>
</dbReference>
<proteinExistence type="predicted"/>
<evidence type="ECO:0000313" key="2">
    <source>
        <dbReference type="Proteomes" id="UP000075613"/>
    </source>
</evidence>
<name>A0A149PY31_9BURK</name>